<dbReference type="PANTHER" id="PTHR43792">
    <property type="entry name" value="GNAT FAMILY, PUTATIVE (AFU_ORTHOLOGUE AFUA_3G00765)-RELATED-RELATED"/>
    <property type="match status" value="1"/>
</dbReference>
<sequence length="190" mass="20655">METVNLATDRLLLRPPIDGDVDAVYLACQDLELQRRVPVPVPYTREAAASFVHDHARRGWESGTVVTWALERDGVFAGVVALDVHAGRRGSIGFWLAPEHRGVGLVLEASRAAIDFAFAPQPNGLGLVRVEWRAFSGNFASARVAQRLGFRFEGIARLGAVGRAGLEDDWIAGRLATDDPAPRPWPVLPA</sequence>
<protein>
    <submittedName>
        <fullName evidence="2">Acetyltransferase</fullName>
    </submittedName>
</protein>
<feature type="domain" description="N-acetyltransferase" evidence="1">
    <location>
        <begin position="11"/>
        <end position="172"/>
    </location>
</feature>
<dbReference type="Gene3D" id="3.40.630.30">
    <property type="match status" value="1"/>
</dbReference>
<dbReference type="InterPro" id="IPR000182">
    <property type="entry name" value="GNAT_dom"/>
</dbReference>
<reference evidence="3" key="1">
    <citation type="journal article" date="2019" name="Int. J. Syst. Evol. Microbiol.">
        <title>The Global Catalogue of Microorganisms (GCM) 10K type strain sequencing project: providing services to taxonomists for standard genome sequencing and annotation.</title>
        <authorList>
            <consortium name="The Broad Institute Genomics Platform"/>
            <consortium name="The Broad Institute Genome Sequencing Center for Infectious Disease"/>
            <person name="Wu L."/>
            <person name="Ma J."/>
        </authorList>
    </citation>
    <scope>NUCLEOTIDE SEQUENCE [LARGE SCALE GENOMIC DNA]</scope>
    <source>
        <strain evidence="3">NBRC 108728</strain>
    </source>
</reference>
<proteinExistence type="predicted"/>
<dbReference type="RefSeq" id="WP_286343618.1">
    <property type="nucleotide sequence ID" value="NZ_AP027732.1"/>
</dbReference>
<dbReference type="PROSITE" id="PS51186">
    <property type="entry name" value="GNAT"/>
    <property type="match status" value="1"/>
</dbReference>
<evidence type="ECO:0000259" key="1">
    <source>
        <dbReference type="PROSITE" id="PS51186"/>
    </source>
</evidence>
<dbReference type="InterPro" id="IPR016181">
    <property type="entry name" value="Acyl_CoA_acyltransferase"/>
</dbReference>
<dbReference type="SUPFAM" id="SSF55729">
    <property type="entry name" value="Acyl-CoA N-acyltransferases (Nat)"/>
    <property type="match status" value="1"/>
</dbReference>
<dbReference type="EMBL" id="AP027732">
    <property type="protein sequence ID" value="BDZ50659.1"/>
    <property type="molecule type" value="Genomic_DNA"/>
</dbReference>
<dbReference type="Pfam" id="PF13302">
    <property type="entry name" value="Acetyltransf_3"/>
    <property type="match status" value="1"/>
</dbReference>
<evidence type="ECO:0000313" key="3">
    <source>
        <dbReference type="Proteomes" id="UP001321486"/>
    </source>
</evidence>
<accession>A0ABM8GQS7</accession>
<gene>
    <name evidence="2" type="ORF">GCM10025867_29000</name>
</gene>
<organism evidence="2 3">
    <name type="scientific">Frondihabitans sucicola</name>
    <dbReference type="NCBI Taxonomy" id="1268041"/>
    <lineage>
        <taxon>Bacteria</taxon>
        <taxon>Bacillati</taxon>
        <taxon>Actinomycetota</taxon>
        <taxon>Actinomycetes</taxon>
        <taxon>Micrococcales</taxon>
        <taxon>Microbacteriaceae</taxon>
        <taxon>Frondihabitans</taxon>
    </lineage>
</organism>
<evidence type="ECO:0000313" key="2">
    <source>
        <dbReference type="EMBL" id="BDZ50659.1"/>
    </source>
</evidence>
<name>A0ABM8GQS7_9MICO</name>
<dbReference type="Proteomes" id="UP001321486">
    <property type="component" value="Chromosome"/>
</dbReference>
<dbReference type="InterPro" id="IPR051531">
    <property type="entry name" value="N-acetyltransferase"/>
</dbReference>
<keyword evidence="3" id="KW-1185">Reference proteome</keyword>